<proteinExistence type="predicted"/>
<dbReference type="AlphaFoldDB" id="A0AAV3XQ89"/>
<dbReference type="Proteomes" id="UP000735302">
    <property type="component" value="Unassembled WGS sequence"/>
</dbReference>
<name>A0AAV3XQ89_9GAST</name>
<sequence>MVSSCGGSKVGVIGFGDIQESSVELNYRISQPRQEPKAEHKLFSPDSGWGPASCHKSRHSGRLFFPTETIAKVWTCSDPNEMSNEWSSVLRSALFWNNWKTLHH</sequence>
<reference evidence="1 2" key="1">
    <citation type="journal article" date="2021" name="Elife">
        <title>Chloroplast acquisition without the gene transfer in kleptoplastic sea slugs, Plakobranchus ocellatus.</title>
        <authorList>
            <person name="Maeda T."/>
            <person name="Takahashi S."/>
            <person name="Yoshida T."/>
            <person name="Shimamura S."/>
            <person name="Takaki Y."/>
            <person name="Nagai Y."/>
            <person name="Toyoda A."/>
            <person name="Suzuki Y."/>
            <person name="Arimoto A."/>
            <person name="Ishii H."/>
            <person name="Satoh N."/>
            <person name="Nishiyama T."/>
            <person name="Hasebe M."/>
            <person name="Maruyama T."/>
            <person name="Minagawa J."/>
            <person name="Obokata J."/>
            <person name="Shigenobu S."/>
        </authorList>
    </citation>
    <scope>NUCLEOTIDE SEQUENCE [LARGE SCALE GENOMIC DNA]</scope>
</reference>
<dbReference type="EMBL" id="BLXT01000512">
    <property type="protein sequence ID" value="GFN77855.1"/>
    <property type="molecule type" value="Genomic_DNA"/>
</dbReference>
<accession>A0AAV3XQ89</accession>
<keyword evidence="2" id="KW-1185">Reference proteome</keyword>
<evidence type="ECO:0000313" key="2">
    <source>
        <dbReference type="Proteomes" id="UP000735302"/>
    </source>
</evidence>
<comment type="caution">
    <text evidence="1">The sequence shown here is derived from an EMBL/GenBank/DDBJ whole genome shotgun (WGS) entry which is preliminary data.</text>
</comment>
<evidence type="ECO:0000313" key="1">
    <source>
        <dbReference type="EMBL" id="GFN77855.1"/>
    </source>
</evidence>
<organism evidence="1 2">
    <name type="scientific">Plakobranchus ocellatus</name>
    <dbReference type="NCBI Taxonomy" id="259542"/>
    <lineage>
        <taxon>Eukaryota</taxon>
        <taxon>Metazoa</taxon>
        <taxon>Spiralia</taxon>
        <taxon>Lophotrochozoa</taxon>
        <taxon>Mollusca</taxon>
        <taxon>Gastropoda</taxon>
        <taxon>Heterobranchia</taxon>
        <taxon>Euthyneura</taxon>
        <taxon>Panpulmonata</taxon>
        <taxon>Sacoglossa</taxon>
        <taxon>Placobranchoidea</taxon>
        <taxon>Plakobranchidae</taxon>
        <taxon>Plakobranchus</taxon>
    </lineage>
</organism>
<protein>
    <submittedName>
        <fullName evidence="1">Uncharacterized protein</fullName>
    </submittedName>
</protein>
<gene>
    <name evidence="1" type="ORF">PoB_000436100</name>
</gene>